<dbReference type="PANTHER" id="PTHR43293">
    <property type="entry name" value="ACETATE COA-TRANSFERASE YDIF"/>
    <property type="match status" value="1"/>
</dbReference>
<dbReference type="PIRSF" id="PIRSF000858">
    <property type="entry name" value="SCOT-t"/>
    <property type="match status" value="1"/>
</dbReference>
<dbReference type="HOGENOM" id="CLU_026774_4_0_2"/>
<dbReference type="eggNOG" id="arCOG01986">
    <property type="taxonomic scope" value="Archaea"/>
</dbReference>
<dbReference type="InParanoid" id="L0A7G0"/>
<dbReference type="Gene3D" id="3.40.1080.10">
    <property type="entry name" value="Glutaconate Coenzyme A-transferase"/>
    <property type="match status" value="2"/>
</dbReference>
<dbReference type="SMART" id="SM00882">
    <property type="entry name" value="CoA_trans"/>
    <property type="match status" value="1"/>
</dbReference>
<evidence type="ECO:0000313" key="3">
    <source>
        <dbReference type="EMBL" id="AFZ69808.1"/>
    </source>
</evidence>
<dbReference type="GO" id="GO:0046952">
    <property type="term" value="P:ketone body catabolic process"/>
    <property type="evidence" value="ECO:0007669"/>
    <property type="project" value="InterPro"/>
</dbReference>
<dbReference type="PANTHER" id="PTHR43293:SF1">
    <property type="entry name" value="ACETATE COA-TRANSFERASE YDIF"/>
    <property type="match status" value="1"/>
</dbReference>
<gene>
    <name evidence="3" type="ordered locus">Calag_0012</name>
</gene>
<evidence type="ECO:0000256" key="2">
    <source>
        <dbReference type="ARBA" id="ARBA00022679"/>
    </source>
</evidence>
<dbReference type="Proteomes" id="UP000010469">
    <property type="component" value="Chromosome"/>
</dbReference>
<comment type="similarity">
    <text evidence="1">Belongs to the 3-oxoacid CoA-transferase family.</text>
</comment>
<dbReference type="STRING" id="1056495.Calag_0012"/>
<dbReference type="InterPro" id="IPR014388">
    <property type="entry name" value="3-oxoacid_CoA-transferase"/>
</dbReference>
<dbReference type="AlphaFoldDB" id="L0A7G0"/>
<dbReference type="InterPro" id="IPR037171">
    <property type="entry name" value="NagB/RpiA_transferase-like"/>
</dbReference>
<keyword evidence="4" id="KW-1185">Reference proteome</keyword>
<dbReference type="EMBL" id="CP003378">
    <property type="protein sequence ID" value="AFZ69808.1"/>
    <property type="molecule type" value="Genomic_DNA"/>
</dbReference>
<reference evidence="4" key="1">
    <citation type="submission" date="2012-03" db="EMBL/GenBank/DDBJ databases">
        <title>Complete genome of Caldisphaera lagunensis DSM 15908.</title>
        <authorList>
            <person name="Lucas S."/>
            <person name="Copeland A."/>
            <person name="Lapidus A."/>
            <person name="Glavina del Rio T."/>
            <person name="Dalin E."/>
            <person name="Tice H."/>
            <person name="Bruce D."/>
            <person name="Goodwin L."/>
            <person name="Pitluck S."/>
            <person name="Peters L."/>
            <person name="Mikhailova N."/>
            <person name="Teshima H."/>
            <person name="Kyrpides N."/>
            <person name="Mavromatis K."/>
            <person name="Ivanova N."/>
            <person name="Brettin T."/>
            <person name="Detter J.C."/>
            <person name="Han C."/>
            <person name="Larimer F."/>
            <person name="Land M."/>
            <person name="Hauser L."/>
            <person name="Markowitz V."/>
            <person name="Cheng J.-F."/>
            <person name="Hugenholtz P."/>
            <person name="Woyke T."/>
            <person name="Wu D."/>
            <person name="Spring S."/>
            <person name="Schroeder M."/>
            <person name="Brambilla E."/>
            <person name="Klenk H.-P."/>
            <person name="Eisen J.A."/>
        </authorList>
    </citation>
    <scope>NUCLEOTIDE SEQUENCE [LARGE SCALE GENOMIC DNA]</scope>
    <source>
        <strain evidence="4">DSM 15908 / JCM 11604 / IC-154</strain>
    </source>
</reference>
<accession>L0A7G0</accession>
<proteinExistence type="inferred from homology"/>
<dbReference type="KEGG" id="clg:Calag_0012"/>
<dbReference type="GO" id="GO:0008410">
    <property type="term" value="F:CoA-transferase activity"/>
    <property type="evidence" value="ECO:0007669"/>
    <property type="project" value="InterPro"/>
</dbReference>
<evidence type="ECO:0000313" key="4">
    <source>
        <dbReference type="Proteomes" id="UP000010469"/>
    </source>
</evidence>
<dbReference type="Pfam" id="PF01144">
    <property type="entry name" value="CoA_trans"/>
    <property type="match status" value="1"/>
</dbReference>
<protein>
    <submittedName>
        <fullName evidence="3">Acyl CoA:acetate/3-ketoacid CoA transferase</fullName>
    </submittedName>
</protein>
<keyword evidence="2 3" id="KW-0808">Transferase</keyword>
<dbReference type="InterPro" id="IPR004165">
    <property type="entry name" value="CoA_trans_fam_I"/>
</dbReference>
<dbReference type="SUPFAM" id="SSF100950">
    <property type="entry name" value="NagB/RpiA/CoA transferase-like"/>
    <property type="match status" value="2"/>
</dbReference>
<organism evidence="3 4">
    <name type="scientific">Caldisphaera lagunensis (strain DSM 15908 / JCM 11604 / ANMR 0165 / IC-154)</name>
    <dbReference type="NCBI Taxonomy" id="1056495"/>
    <lineage>
        <taxon>Archaea</taxon>
        <taxon>Thermoproteota</taxon>
        <taxon>Thermoprotei</taxon>
        <taxon>Acidilobales</taxon>
        <taxon>Caldisphaeraceae</taxon>
        <taxon>Caldisphaera</taxon>
    </lineage>
</organism>
<sequence length="556" mass="62050">MKLLAEVIEQLARKKIVKDPDTILSLIPDNSIVAMSGFNMITAPEFLIERLYKLYIKTGHPKKLFLISDTFPGAPGRGLDRIAKMIYERKDEDFIDGTLFPYYGWSESLQKMVREEWFDAYAWSIGIMAYWFREVGSGRPGVLTKVGLYTTADPRFDGTAINEKGKKMRRVKVHLINIDGEEFLLYTAPKPQFALLRATTADEMGNLSLEDEAAYGTVLNIAQTIKAMPNKGVNIAQVLRIARYGSINPKDVEVPGPLVDYVVISPREYHWQSASFDYDPSVSGKIIPPLSRESLTQVELNHRKIIARRVMLELLELLKKYGRQVIVNLGVGIPATVADVAVEEEVQDLIVLTVESGTWGGKPLYGADFGASIGPFAILSVPDQFTMYEGGIIDAASLGFMQVDKYGNVNSFIMPSRLPGPGGFPAIAAGSPQIFFAGEFTAGDRVIEIHDGKLKIIKDGDIIKFVKEVYRVGCSGKILSRANKNALYITERAVFKKADEGIELLEIAPGIDLEKDILNKMEFKPIIIKEPKLMDQRIFYPRRMGIKEEAIEAIKR</sequence>
<name>L0A7G0_CALLD</name>
<evidence type="ECO:0000256" key="1">
    <source>
        <dbReference type="ARBA" id="ARBA00007154"/>
    </source>
</evidence>